<dbReference type="EMBL" id="BGPR01000012">
    <property type="protein sequence ID" value="GBL77479.1"/>
    <property type="molecule type" value="Genomic_DNA"/>
</dbReference>
<organism evidence="1 2">
    <name type="scientific">Araneus ventricosus</name>
    <name type="common">Orbweaver spider</name>
    <name type="synonym">Epeira ventricosa</name>
    <dbReference type="NCBI Taxonomy" id="182803"/>
    <lineage>
        <taxon>Eukaryota</taxon>
        <taxon>Metazoa</taxon>
        <taxon>Ecdysozoa</taxon>
        <taxon>Arthropoda</taxon>
        <taxon>Chelicerata</taxon>
        <taxon>Arachnida</taxon>
        <taxon>Araneae</taxon>
        <taxon>Araneomorphae</taxon>
        <taxon>Entelegynae</taxon>
        <taxon>Araneoidea</taxon>
        <taxon>Araneidae</taxon>
        <taxon>Araneus</taxon>
    </lineage>
</organism>
<evidence type="ECO:0000313" key="1">
    <source>
        <dbReference type="EMBL" id="GBL77479.1"/>
    </source>
</evidence>
<gene>
    <name evidence="1" type="ORF">AVEN_41864_1</name>
</gene>
<comment type="caution">
    <text evidence="1">The sequence shown here is derived from an EMBL/GenBank/DDBJ whole genome shotgun (WGS) entry which is preliminary data.</text>
</comment>
<name>A0A4Y2ADU8_ARAVE</name>
<protein>
    <submittedName>
        <fullName evidence="1">Uncharacterized protein</fullName>
    </submittedName>
</protein>
<sequence length="111" mass="12819">MVLTVSNTSTRKKRMRSHNKDDMKYFCWLRNNDGVESWNSKVSDSCEVVQSIDTAFIPIFKAKYDQGERVICACYANDDWGNCNGYRYKGMGRRSVSVAMMGMGRWNFKAC</sequence>
<accession>A0A4Y2ADU8</accession>
<dbReference type="AlphaFoldDB" id="A0A4Y2ADU8"/>
<keyword evidence="2" id="KW-1185">Reference proteome</keyword>
<reference evidence="1 2" key="1">
    <citation type="journal article" date="2019" name="Sci. Rep.">
        <title>Orb-weaving spider Araneus ventricosus genome elucidates the spidroin gene catalogue.</title>
        <authorList>
            <person name="Kono N."/>
            <person name="Nakamura H."/>
            <person name="Ohtoshi R."/>
            <person name="Moran D.A.P."/>
            <person name="Shinohara A."/>
            <person name="Yoshida Y."/>
            <person name="Fujiwara M."/>
            <person name="Mori M."/>
            <person name="Tomita M."/>
            <person name="Arakawa K."/>
        </authorList>
    </citation>
    <scope>NUCLEOTIDE SEQUENCE [LARGE SCALE GENOMIC DNA]</scope>
</reference>
<evidence type="ECO:0000313" key="2">
    <source>
        <dbReference type="Proteomes" id="UP000499080"/>
    </source>
</evidence>
<proteinExistence type="predicted"/>
<dbReference type="Proteomes" id="UP000499080">
    <property type="component" value="Unassembled WGS sequence"/>
</dbReference>